<dbReference type="InterPro" id="IPR051474">
    <property type="entry name" value="Anti-sigma-K/W_factor"/>
</dbReference>
<reference evidence="3 4" key="1">
    <citation type="submission" date="2015-05" db="EMBL/GenBank/DDBJ databases">
        <title>Draft genome of Burkholderia cepacia LK29.</title>
        <authorList>
            <person name="Chan X.Y."/>
        </authorList>
    </citation>
    <scope>NUCLEOTIDE SEQUENCE [LARGE SCALE GENOMIC DNA]</scope>
    <source>
        <strain evidence="3 4">LK29</strain>
    </source>
</reference>
<dbReference type="PANTHER" id="PTHR37461:SF1">
    <property type="entry name" value="ANTI-SIGMA-K FACTOR RSKA"/>
    <property type="match status" value="1"/>
</dbReference>
<dbReference type="PATRIC" id="fig|292.27.peg.8705"/>
<comment type="caution">
    <text evidence="3">The sequence shown here is derived from an EMBL/GenBank/DDBJ whole genome shotgun (WGS) entry which is preliminary data.</text>
</comment>
<evidence type="ECO:0000259" key="2">
    <source>
        <dbReference type="Pfam" id="PF10099"/>
    </source>
</evidence>
<feature type="domain" description="Anti-sigma K factor RskA C-terminal" evidence="2">
    <location>
        <begin position="105"/>
        <end position="231"/>
    </location>
</feature>
<dbReference type="PANTHER" id="PTHR37461">
    <property type="entry name" value="ANTI-SIGMA-K FACTOR RSKA"/>
    <property type="match status" value="1"/>
</dbReference>
<name>A0A0J5W9S6_BURCE</name>
<dbReference type="RefSeq" id="WP_048251826.1">
    <property type="nucleotide sequence ID" value="NZ_LDWR01000096.1"/>
</dbReference>
<organism evidence="3 4">
    <name type="scientific">Burkholderia cepacia</name>
    <name type="common">Pseudomonas cepacia</name>
    <dbReference type="NCBI Taxonomy" id="292"/>
    <lineage>
        <taxon>Bacteria</taxon>
        <taxon>Pseudomonadati</taxon>
        <taxon>Pseudomonadota</taxon>
        <taxon>Betaproteobacteria</taxon>
        <taxon>Burkholderiales</taxon>
        <taxon>Burkholderiaceae</taxon>
        <taxon>Burkholderia</taxon>
        <taxon>Burkholderia cepacia complex</taxon>
    </lineage>
</organism>
<dbReference type="AlphaFoldDB" id="A0A0J5W9S6"/>
<dbReference type="GO" id="GO:0005886">
    <property type="term" value="C:plasma membrane"/>
    <property type="evidence" value="ECO:0007669"/>
    <property type="project" value="InterPro"/>
</dbReference>
<protein>
    <submittedName>
        <fullName evidence="3">Anti-sigma-K factor RskA</fullName>
    </submittedName>
</protein>
<dbReference type="Pfam" id="PF10099">
    <property type="entry name" value="RskA_C"/>
    <property type="match status" value="1"/>
</dbReference>
<dbReference type="Proteomes" id="UP000036338">
    <property type="component" value="Unassembled WGS sequence"/>
</dbReference>
<proteinExistence type="predicted"/>
<sequence>MNTPLSSPNDIRCAEYVLGVLDGSERRRIEQAMQRDPQLAASVARWQNHLLPLNDDIVGIEPPPHVWIRIQADLGFAPANRPRPRVGFWNNLQGWRWIGIGSSIAAIALAVLSVLPLRPPTVVEPTHDVYKVASLVRDGGTAGWTVTVDVERARMVIVPASDTPVAADRSTQLWLIAPGGRPASLGLIAADRPTVVSIPRTALVSLNASAILAVSLEPRGGSPTGQPTGPVLAKGAVGSA</sequence>
<feature type="region of interest" description="Disordered" evidence="1">
    <location>
        <begin position="218"/>
        <end position="240"/>
    </location>
</feature>
<evidence type="ECO:0000313" key="4">
    <source>
        <dbReference type="Proteomes" id="UP000036338"/>
    </source>
</evidence>
<accession>A0A0J5W9S6</accession>
<gene>
    <name evidence="3" type="ORF">VL15_37040</name>
</gene>
<dbReference type="EMBL" id="LDWR01000096">
    <property type="protein sequence ID" value="KML43825.1"/>
    <property type="molecule type" value="Genomic_DNA"/>
</dbReference>
<evidence type="ECO:0000313" key="3">
    <source>
        <dbReference type="EMBL" id="KML43825.1"/>
    </source>
</evidence>
<evidence type="ECO:0000256" key="1">
    <source>
        <dbReference type="SAM" id="MobiDB-lite"/>
    </source>
</evidence>
<dbReference type="GO" id="GO:0016989">
    <property type="term" value="F:sigma factor antagonist activity"/>
    <property type="evidence" value="ECO:0007669"/>
    <property type="project" value="TreeGrafter"/>
</dbReference>
<dbReference type="GO" id="GO:0006417">
    <property type="term" value="P:regulation of translation"/>
    <property type="evidence" value="ECO:0007669"/>
    <property type="project" value="TreeGrafter"/>
</dbReference>
<dbReference type="InterPro" id="IPR018764">
    <property type="entry name" value="RskA_C"/>
</dbReference>